<keyword evidence="6" id="KW-0378">Hydrolase</keyword>
<keyword evidence="5" id="KW-0547">Nucleotide-binding</keyword>
<dbReference type="GO" id="GO:0072583">
    <property type="term" value="P:clathrin-dependent endocytosis"/>
    <property type="evidence" value="ECO:0007669"/>
    <property type="project" value="UniProtKB-ARBA"/>
</dbReference>
<dbReference type="PROSITE" id="PS51181">
    <property type="entry name" value="PPASE_TENSIN"/>
    <property type="match status" value="1"/>
</dbReference>
<keyword evidence="7" id="KW-0904">Protein phosphatase</keyword>
<feature type="compositionally biased region" description="Low complexity" evidence="14">
    <location>
        <begin position="377"/>
        <end position="394"/>
    </location>
</feature>
<dbReference type="SUPFAM" id="SSF46565">
    <property type="entry name" value="Chaperone J-domain"/>
    <property type="match status" value="1"/>
</dbReference>
<feature type="region of interest" description="Disordered" evidence="14">
    <location>
        <begin position="341"/>
        <end position="400"/>
    </location>
</feature>
<dbReference type="SUPFAM" id="SSF49562">
    <property type="entry name" value="C2 domain (Calcium/lipid-binding domain, CaLB)"/>
    <property type="match status" value="1"/>
</dbReference>
<evidence type="ECO:0000313" key="19">
    <source>
        <dbReference type="EMBL" id="KAK8727826.1"/>
    </source>
</evidence>
<dbReference type="InterPro" id="IPR008271">
    <property type="entry name" value="Ser/Thr_kinase_AS"/>
</dbReference>
<feature type="compositionally biased region" description="Pro residues" evidence="14">
    <location>
        <begin position="1094"/>
        <end position="1115"/>
    </location>
</feature>
<evidence type="ECO:0000256" key="13">
    <source>
        <dbReference type="ARBA" id="ARBA00075670"/>
    </source>
</evidence>
<dbReference type="FunFam" id="3.90.190.10:FF:000255">
    <property type="entry name" value="putative tyrosine-protein phosphatase auxilin"/>
    <property type="match status" value="1"/>
</dbReference>
<feature type="region of interest" description="Disordered" evidence="14">
    <location>
        <begin position="923"/>
        <end position="946"/>
    </location>
</feature>
<feature type="compositionally biased region" description="Pro residues" evidence="14">
    <location>
        <begin position="354"/>
        <end position="376"/>
    </location>
</feature>
<dbReference type="InterPro" id="IPR036869">
    <property type="entry name" value="J_dom_sf"/>
</dbReference>
<dbReference type="InterPro" id="IPR029023">
    <property type="entry name" value="Tensin_phosphatase"/>
</dbReference>
<feature type="compositionally biased region" description="Polar residues" evidence="14">
    <location>
        <begin position="927"/>
        <end position="940"/>
    </location>
</feature>
<evidence type="ECO:0000256" key="2">
    <source>
        <dbReference type="ARBA" id="ARBA00005490"/>
    </source>
</evidence>
<accession>A0AAW0WA92</accession>
<feature type="compositionally biased region" description="Low complexity" evidence="14">
    <location>
        <begin position="1009"/>
        <end position="1018"/>
    </location>
</feature>
<dbReference type="GO" id="GO:0035612">
    <property type="term" value="F:AP-2 adaptor complex binding"/>
    <property type="evidence" value="ECO:0007669"/>
    <property type="project" value="TreeGrafter"/>
</dbReference>
<feature type="domain" description="C2 tensin-type" evidence="18">
    <location>
        <begin position="599"/>
        <end position="732"/>
    </location>
</feature>
<dbReference type="InterPro" id="IPR011009">
    <property type="entry name" value="Kinase-like_dom_sf"/>
</dbReference>
<organism evidence="19 20">
    <name type="scientific">Cherax quadricarinatus</name>
    <name type="common">Australian red claw crayfish</name>
    <dbReference type="NCBI Taxonomy" id="27406"/>
    <lineage>
        <taxon>Eukaryota</taxon>
        <taxon>Metazoa</taxon>
        <taxon>Ecdysozoa</taxon>
        <taxon>Arthropoda</taxon>
        <taxon>Crustacea</taxon>
        <taxon>Multicrustacea</taxon>
        <taxon>Malacostraca</taxon>
        <taxon>Eumalacostraca</taxon>
        <taxon>Eucarida</taxon>
        <taxon>Decapoda</taxon>
        <taxon>Pleocyemata</taxon>
        <taxon>Astacidea</taxon>
        <taxon>Parastacoidea</taxon>
        <taxon>Parastacidae</taxon>
        <taxon>Cherax</taxon>
    </lineage>
</organism>
<evidence type="ECO:0000256" key="5">
    <source>
        <dbReference type="ARBA" id="ARBA00022741"/>
    </source>
</evidence>
<keyword evidence="8" id="KW-0729">SH3-binding</keyword>
<evidence type="ECO:0000259" key="15">
    <source>
        <dbReference type="PROSITE" id="PS50011"/>
    </source>
</evidence>
<dbReference type="PANTHER" id="PTHR22967">
    <property type="entry name" value="SERINE/THREONINE PROTEIN KINASE"/>
    <property type="match status" value="1"/>
</dbReference>
<keyword evidence="4" id="KW-0677">Repeat</keyword>
<dbReference type="GO" id="GO:2000369">
    <property type="term" value="P:regulation of clathrin-dependent endocytosis"/>
    <property type="evidence" value="ECO:0007669"/>
    <property type="project" value="TreeGrafter"/>
</dbReference>
<keyword evidence="9" id="KW-0143">Chaperone</keyword>
<evidence type="ECO:0000259" key="16">
    <source>
        <dbReference type="PROSITE" id="PS50076"/>
    </source>
</evidence>
<evidence type="ECO:0000256" key="4">
    <source>
        <dbReference type="ARBA" id="ARBA00022737"/>
    </source>
</evidence>
<feature type="region of interest" description="Disordered" evidence="14">
    <location>
        <begin position="958"/>
        <end position="1157"/>
    </location>
</feature>
<comment type="caution">
    <text evidence="19">The sequence shown here is derived from an EMBL/GenBank/DDBJ whole genome shotgun (WGS) entry which is preliminary data.</text>
</comment>
<feature type="compositionally biased region" description="Low complexity" evidence="14">
    <location>
        <begin position="974"/>
        <end position="985"/>
    </location>
</feature>
<evidence type="ECO:0000259" key="17">
    <source>
        <dbReference type="PROSITE" id="PS51181"/>
    </source>
</evidence>
<dbReference type="PROSITE" id="PS50011">
    <property type="entry name" value="PROTEIN_KINASE_DOM"/>
    <property type="match status" value="1"/>
</dbReference>
<dbReference type="EMBL" id="JARKIK010000074">
    <property type="protein sequence ID" value="KAK8727826.1"/>
    <property type="molecule type" value="Genomic_DNA"/>
</dbReference>
<dbReference type="CDD" id="cd06257">
    <property type="entry name" value="DnaJ"/>
    <property type="match status" value="1"/>
</dbReference>
<keyword evidence="3" id="KW-0597">Phosphoprotein</keyword>
<feature type="compositionally biased region" description="Gly residues" evidence="14">
    <location>
        <begin position="963"/>
        <end position="973"/>
    </location>
</feature>
<evidence type="ECO:0000256" key="14">
    <source>
        <dbReference type="SAM" id="MobiDB-lite"/>
    </source>
</evidence>
<feature type="region of interest" description="Disordered" evidence="14">
    <location>
        <begin position="771"/>
        <end position="792"/>
    </location>
</feature>
<comment type="similarity">
    <text evidence="2">Belongs to the protein kinase superfamily. AGC Ser/Thr protein kinase family. PKC subfamily.</text>
</comment>
<dbReference type="FunFam" id="2.60.40.1110:FF:000001">
    <property type="entry name" value="cyclin-G-associated kinase isoform X2"/>
    <property type="match status" value="1"/>
</dbReference>
<evidence type="ECO:0000256" key="11">
    <source>
        <dbReference type="ARBA" id="ARBA00064305"/>
    </source>
</evidence>
<evidence type="ECO:0000256" key="3">
    <source>
        <dbReference type="ARBA" id="ARBA00022553"/>
    </source>
</evidence>
<evidence type="ECO:0000256" key="9">
    <source>
        <dbReference type="ARBA" id="ARBA00023186"/>
    </source>
</evidence>
<dbReference type="GO" id="GO:0017124">
    <property type="term" value="F:SH3 domain binding"/>
    <property type="evidence" value="ECO:0007669"/>
    <property type="project" value="UniProtKB-KW"/>
</dbReference>
<dbReference type="SUPFAM" id="SSF56112">
    <property type="entry name" value="Protein kinase-like (PK-like)"/>
    <property type="match status" value="1"/>
</dbReference>
<dbReference type="FunFam" id="1.10.287.110:FF:000002">
    <property type="entry name" value="putative tyrosine-protein phosphatase auxilin isoform X2"/>
    <property type="match status" value="1"/>
</dbReference>
<keyword evidence="20" id="KW-1185">Reference proteome</keyword>
<comment type="subcellular location">
    <subcellularLocation>
        <location evidence="1">Cytoplasmic vesicle</location>
        <location evidence="1">Clathrin-coated vesicle</location>
    </subcellularLocation>
</comment>
<dbReference type="Gene3D" id="2.60.40.1110">
    <property type="match status" value="1"/>
</dbReference>
<reference evidence="19 20" key="1">
    <citation type="journal article" date="2024" name="BMC Genomics">
        <title>Genome assembly of redclaw crayfish (Cherax quadricarinatus) provides insights into its immune adaptation and hypoxia tolerance.</title>
        <authorList>
            <person name="Liu Z."/>
            <person name="Zheng J."/>
            <person name="Li H."/>
            <person name="Fang K."/>
            <person name="Wang S."/>
            <person name="He J."/>
            <person name="Zhou D."/>
            <person name="Weng S."/>
            <person name="Chi M."/>
            <person name="Gu Z."/>
            <person name="He J."/>
            <person name="Li F."/>
            <person name="Wang M."/>
        </authorList>
    </citation>
    <scope>NUCLEOTIDE SEQUENCE [LARGE SCALE GENOMIC DNA]</scope>
    <source>
        <strain evidence="19">ZL_2023a</strain>
    </source>
</reference>
<feature type="domain" description="Phosphatase tensin-type" evidence="17">
    <location>
        <begin position="426"/>
        <end position="593"/>
    </location>
</feature>
<dbReference type="GO" id="GO:0030136">
    <property type="term" value="C:clathrin-coated vesicle"/>
    <property type="evidence" value="ECO:0007669"/>
    <property type="project" value="UniProtKB-SubCell"/>
</dbReference>
<dbReference type="PROSITE" id="PS50076">
    <property type="entry name" value="DNAJ_2"/>
    <property type="match status" value="1"/>
</dbReference>
<evidence type="ECO:0000256" key="6">
    <source>
        <dbReference type="ARBA" id="ARBA00022801"/>
    </source>
</evidence>
<keyword evidence="10" id="KW-0968">Cytoplasmic vesicle</keyword>
<name>A0AAW0WA92_CHEQU</name>
<dbReference type="InterPro" id="IPR035892">
    <property type="entry name" value="C2_domain_sf"/>
</dbReference>
<evidence type="ECO:0000256" key="10">
    <source>
        <dbReference type="ARBA" id="ARBA00023329"/>
    </source>
</evidence>
<dbReference type="GO" id="GO:0004721">
    <property type="term" value="F:phosphoprotein phosphatase activity"/>
    <property type="evidence" value="ECO:0007669"/>
    <property type="project" value="UniProtKB-KW"/>
</dbReference>
<dbReference type="SMART" id="SM01326">
    <property type="entry name" value="PTEN_C2"/>
    <property type="match status" value="1"/>
</dbReference>
<dbReference type="GO" id="GO:0045747">
    <property type="term" value="P:positive regulation of Notch signaling pathway"/>
    <property type="evidence" value="ECO:0007669"/>
    <property type="project" value="TreeGrafter"/>
</dbReference>
<dbReference type="SUPFAM" id="SSF52799">
    <property type="entry name" value="(Phosphotyrosine protein) phosphatases II"/>
    <property type="match status" value="1"/>
</dbReference>
<dbReference type="PROSITE" id="PS00108">
    <property type="entry name" value="PROTEIN_KINASE_ST"/>
    <property type="match status" value="1"/>
</dbReference>
<dbReference type="PROSITE" id="PS51182">
    <property type="entry name" value="C2_TENSIN"/>
    <property type="match status" value="1"/>
</dbReference>
<evidence type="ECO:0000256" key="7">
    <source>
        <dbReference type="ARBA" id="ARBA00022912"/>
    </source>
</evidence>
<dbReference type="InterPro" id="IPR029021">
    <property type="entry name" value="Prot-tyrosine_phosphatase-like"/>
</dbReference>
<dbReference type="Pfam" id="PF00069">
    <property type="entry name" value="Pkinase"/>
    <property type="match status" value="1"/>
</dbReference>
<dbReference type="PANTHER" id="PTHR22967:SF105">
    <property type="entry name" value="CYCLIN-G-ASSOCIATED KINASE"/>
    <property type="match status" value="1"/>
</dbReference>
<dbReference type="InterPro" id="IPR014020">
    <property type="entry name" value="Tensin_C2-dom"/>
</dbReference>
<dbReference type="Gene3D" id="1.10.510.10">
    <property type="entry name" value="Transferase(Phosphotransferase) domain 1"/>
    <property type="match status" value="1"/>
</dbReference>
<dbReference type="SMART" id="SM00220">
    <property type="entry name" value="S_TKc"/>
    <property type="match status" value="1"/>
</dbReference>
<dbReference type="Gene3D" id="1.10.287.110">
    <property type="entry name" value="DnaJ domain"/>
    <property type="match status" value="1"/>
</dbReference>
<feature type="compositionally biased region" description="Polar residues" evidence="14">
    <location>
        <begin position="1120"/>
        <end position="1137"/>
    </location>
</feature>
<dbReference type="InterPro" id="IPR000719">
    <property type="entry name" value="Prot_kinase_dom"/>
</dbReference>
<evidence type="ECO:0000256" key="12">
    <source>
        <dbReference type="ARBA" id="ARBA00069335"/>
    </source>
</evidence>
<dbReference type="GO" id="GO:0004674">
    <property type="term" value="F:protein serine/threonine kinase activity"/>
    <property type="evidence" value="ECO:0007669"/>
    <property type="project" value="TreeGrafter"/>
</dbReference>
<evidence type="ECO:0000259" key="18">
    <source>
        <dbReference type="PROSITE" id="PS51182"/>
    </source>
</evidence>
<dbReference type="Gene3D" id="3.90.190.10">
    <property type="entry name" value="Protein tyrosine phosphatase superfamily"/>
    <property type="match status" value="1"/>
</dbReference>
<proteinExistence type="inferred from homology"/>
<comment type="subunit">
    <text evidence="11">Forms a complex composed of HSPA8, CLTC and DNAJC6. Interacts with HSPA8/HSC70 in an ATP-dependent manner; this interaction stimulates the HSPA8's ATPase activity. Interacts with CLTC; this interaction produces a local change in heavy-chain contacts, creating a detectable global distortion of the clathrin coat. Interacts with AP2A2. Interacts with DNM1(GTP-bound form); this interaction allows clathrin-coated vesicle (CCV) formation at the plasma membrane.</text>
</comment>
<dbReference type="Proteomes" id="UP001445076">
    <property type="component" value="Unassembled WGS sequence"/>
</dbReference>
<evidence type="ECO:0000313" key="20">
    <source>
        <dbReference type="Proteomes" id="UP001445076"/>
    </source>
</evidence>
<feature type="domain" description="Protein kinase" evidence="15">
    <location>
        <begin position="35"/>
        <end position="311"/>
    </location>
</feature>
<feature type="domain" description="J" evidence="16">
    <location>
        <begin position="1230"/>
        <end position="1296"/>
    </location>
</feature>
<gene>
    <name evidence="19" type="ORF">OTU49_009478</name>
</gene>
<dbReference type="InterPro" id="IPR001623">
    <property type="entry name" value="DnaJ_domain"/>
</dbReference>
<dbReference type="Pfam" id="PF10409">
    <property type="entry name" value="PTEN_C2"/>
    <property type="match status" value="1"/>
</dbReference>
<dbReference type="GO" id="GO:0005524">
    <property type="term" value="F:ATP binding"/>
    <property type="evidence" value="ECO:0007669"/>
    <property type="project" value="InterPro"/>
</dbReference>
<protein>
    <recommendedName>
        <fullName evidence="12">Auxilin</fullName>
    </recommendedName>
    <alternativeName>
        <fullName evidence="13">DnaJ homolog subfamily C member 6</fullName>
    </alternativeName>
</protein>
<evidence type="ECO:0000256" key="1">
    <source>
        <dbReference type="ARBA" id="ARBA00004132"/>
    </source>
</evidence>
<evidence type="ECO:0000256" key="8">
    <source>
        <dbReference type="ARBA" id="ARBA00023036"/>
    </source>
</evidence>
<sequence length="1296" mass="141546">MADLFKSALGYLGTNGGTAENDFVGQQVEINGIRLRIKKLIAEGGFAYVYVAQDISSGKTYALKRLLGADQVACDSIRQEISVSKQLSGHPYIVEFIAAAAIDKTQSKENRNEFLLLSELCTGGSLVDALRILEGKSLSVSQVCTIMYQTTKAVQHMQAQNPPVTHRDLKVENLLISESGHIKLCDFGSSMTTTYSVDLGWSAHQRAMLEDEMAKHTTPMYRAPEMLDTWNNYAINGQADVWALGCILYYLCYLKHPFEDSAKLRIVNGNFAIPPNDGKYECFHELIRGMLKVDPNQRFKVSDILERLAAIAETKGFDMKVPLTIKCKKIDLISPVQQLESNGRVSDRRSAVPDRPPARPPVPRSPLPQRPPPPGSQPQQGMSGQNVQPQQQPAAGGGGLFSSIKGYSGSIFKNLKDTSSRVMQTVSQSITRTDLDLSHITSRVIAMSYPAEGLESAYRNHVEDVKAVLDGRHPGHYVIYNVSGRQYHSTKFTSRVVEGNWSGKKAPTLGALYNLACSIHDYLAKDPKNVVVIHCIDGKASTAMLVCSFLLVSHAFKRPEQALSMFAIKRCPPDLQPSQFRYLEYIRDLVSSPPTLPHFKPMTLTSVIVSPIPFFTQRRDGARPYVEVWQGDHKMLSTLQEYDHMRLYMSQDNKIIIPVNIHLVGDVCVYIYHARKMMGKVIGVKIAQLQFHTGFIPEEDTSLKFSLQELDDVTEPDRYPERFTVTVNIFVSDVDRTPPQPPPWVARPSTSFNPHVAYTTAIEMEETRDKFAASAHGSPATRRQDSLPKSGSVAPQVCRADFMAAVSGGAKPEQNQAGEEVEDLISDEEDTPICEPEATLLSDTSSSKEADLLNWGFSNQSATINIDQVANDTNLLDIAGSEGMKRDPSNFDLLSGIGSGRNEPSANSSINSAETVNAQENLFDPFGTSSADLQHSSGQAPTEDLFGQLPSTQQTQQNNLFGQLGGPAMGGIGPMAPSGSPMMGPRIIGGATSPSNTVGGGFMRPPAPQQQQNKPADPFAELGNLAGISGWGGSKPTTPKGGTPAGGTPLGGSTPVMGSPQHRPQMAGMWQGQTPGLMGAQLGGWQQSARPQQPQQPPQPQQSQQPPLPSQPQQPPSAGKTPTGTPHHQMKSPSQPNYGRVNFDAAGKNVGGTPKGRVGEDAFGDLLGSQGFSFSSGKDSGPRTMAEMKKVELAKSMDPEKLKVMEWTEGKKKNIRAMLCSLHAIIWEGCKWNECGMHHLVQPNDVKKMYRKACLAVHPDKCTGTEHESLAKLIFMELNDAYSEFENDPSQQQIFK</sequence>